<evidence type="ECO:0000313" key="1">
    <source>
        <dbReference type="EMBL" id="OMJ77203.1"/>
    </source>
</evidence>
<keyword evidence="2" id="KW-1185">Reference proteome</keyword>
<gene>
    <name evidence="1" type="ORF">SteCoe_23278</name>
</gene>
<name>A0A1R2BKA2_9CILI</name>
<sequence length="191" mass="22038">MRKANSSSQRDSFLNPKIVDPLTLPNYTRARVCPSNKSEKSPIRKGKGHFYAFNQTSEEESIKFTRKRIDQVQREEVTQRSKKLFGYTATDTIINPNSDIVQQKKTKTFKPSEELIKYNESRIKMPRKVSNSPGETRKSAMTERNYSIPSMEYVMKTPFEIPDKMTKKPGEIPFGTLKKVVKGNYKANSIF</sequence>
<dbReference type="EMBL" id="MPUH01000588">
    <property type="protein sequence ID" value="OMJ77203.1"/>
    <property type="molecule type" value="Genomic_DNA"/>
</dbReference>
<reference evidence="1 2" key="1">
    <citation type="submission" date="2016-11" db="EMBL/GenBank/DDBJ databases">
        <title>The macronuclear genome of Stentor coeruleus: a giant cell with tiny introns.</title>
        <authorList>
            <person name="Slabodnick M."/>
            <person name="Ruby J.G."/>
            <person name="Reiff S.B."/>
            <person name="Swart E.C."/>
            <person name="Gosai S."/>
            <person name="Prabakaran S."/>
            <person name="Witkowska E."/>
            <person name="Larue G.E."/>
            <person name="Fisher S."/>
            <person name="Freeman R.M."/>
            <person name="Gunawardena J."/>
            <person name="Chu W."/>
            <person name="Stover N.A."/>
            <person name="Gregory B.D."/>
            <person name="Nowacki M."/>
            <person name="Derisi J."/>
            <person name="Roy S.W."/>
            <person name="Marshall W.F."/>
            <person name="Sood P."/>
        </authorList>
    </citation>
    <scope>NUCLEOTIDE SEQUENCE [LARGE SCALE GENOMIC DNA]</scope>
    <source>
        <strain evidence="1">WM001</strain>
    </source>
</reference>
<evidence type="ECO:0000313" key="2">
    <source>
        <dbReference type="Proteomes" id="UP000187209"/>
    </source>
</evidence>
<dbReference type="Proteomes" id="UP000187209">
    <property type="component" value="Unassembled WGS sequence"/>
</dbReference>
<organism evidence="1 2">
    <name type="scientific">Stentor coeruleus</name>
    <dbReference type="NCBI Taxonomy" id="5963"/>
    <lineage>
        <taxon>Eukaryota</taxon>
        <taxon>Sar</taxon>
        <taxon>Alveolata</taxon>
        <taxon>Ciliophora</taxon>
        <taxon>Postciliodesmatophora</taxon>
        <taxon>Heterotrichea</taxon>
        <taxon>Heterotrichida</taxon>
        <taxon>Stentoridae</taxon>
        <taxon>Stentor</taxon>
    </lineage>
</organism>
<proteinExistence type="predicted"/>
<protein>
    <submittedName>
        <fullName evidence="1">Uncharacterized protein</fullName>
    </submittedName>
</protein>
<accession>A0A1R2BKA2</accession>
<dbReference type="AlphaFoldDB" id="A0A1R2BKA2"/>
<comment type="caution">
    <text evidence="1">The sequence shown here is derived from an EMBL/GenBank/DDBJ whole genome shotgun (WGS) entry which is preliminary data.</text>
</comment>